<protein>
    <submittedName>
        <fullName evidence="1">Uncharacterized protein</fullName>
    </submittedName>
</protein>
<dbReference type="EMBL" id="LVXG01000067">
    <property type="protein sequence ID" value="OQP40859.1"/>
    <property type="molecule type" value="Genomic_DNA"/>
</dbReference>
<evidence type="ECO:0000313" key="2">
    <source>
        <dbReference type="Proteomes" id="UP000192610"/>
    </source>
</evidence>
<comment type="caution">
    <text evidence="1">The sequence shown here is derived from an EMBL/GenBank/DDBJ whole genome shotgun (WGS) entry which is preliminary data.</text>
</comment>
<keyword evidence="2" id="KW-1185">Reference proteome</keyword>
<dbReference type="AlphaFoldDB" id="A0A1V9E440"/>
<dbReference type="OrthoDB" id="643479at2"/>
<name>A0A1V9E440_9BACT</name>
<gene>
    <name evidence="1" type="ORF">A4H97_14720</name>
</gene>
<dbReference type="STRING" id="354355.SAMN05660816_04108"/>
<dbReference type="RefSeq" id="WP_081203841.1">
    <property type="nucleotide sequence ID" value="NZ_FOCZ01000007.1"/>
</dbReference>
<organism evidence="1 2">
    <name type="scientific">Niastella yeongjuensis</name>
    <dbReference type="NCBI Taxonomy" id="354355"/>
    <lineage>
        <taxon>Bacteria</taxon>
        <taxon>Pseudomonadati</taxon>
        <taxon>Bacteroidota</taxon>
        <taxon>Chitinophagia</taxon>
        <taxon>Chitinophagales</taxon>
        <taxon>Chitinophagaceae</taxon>
        <taxon>Niastella</taxon>
    </lineage>
</organism>
<proteinExistence type="predicted"/>
<reference evidence="2" key="1">
    <citation type="submission" date="2016-04" db="EMBL/GenBank/DDBJ databases">
        <authorList>
            <person name="Chen L."/>
            <person name="Zhuang W."/>
            <person name="Wang G."/>
        </authorList>
    </citation>
    <scope>NUCLEOTIDE SEQUENCE [LARGE SCALE GENOMIC DNA]</scope>
    <source>
        <strain evidence="2">17621</strain>
    </source>
</reference>
<sequence length="199" mass="23296">MRTLFFIILCLITPRLFGQEKQLEQAIGWKGNAIELQTVSDNAKQQCGLLVANEDSIRVNWINSNLQLVKQFTIERKYQELLLGGFIKEGKMYLYHQIPEVTWVHAWQLDSASGKVTENDIPVKFTDENIVSTVNCGGHFLYLTISPKTTELILYDFTNEREFSTIRYKFDEVHWYLQKKKFPVPIIFLCWLMPIRVNT</sequence>
<dbReference type="Proteomes" id="UP000192610">
    <property type="component" value="Unassembled WGS sequence"/>
</dbReference>
<evidence type="ECO:0000313" key="1">
    <source>
        <dbReference type="EMBL" id="OQP40859.1"/>
    </source>
</evidence>
<accession>A0A1V9E440</accession>